<dbReference type="SUPFAM" id="SSF50129">
    <property type="entry name" value="GroES-like"/>
    <property type="match status" value="1"/>
</dbReference>
<sequence>MTAAPARVSHWPWQAGQVQSVPVALSSRAVVASAYGGPEVLRLVDVDPGEPGPGNVLVEVRAAGVNPTDWKGYAGAYGTNPANLPMRLGYEVSGVVSAVGPSVRWLSPGDEIIAWRVTGGYADRIVVSEQVTVRRPSNLDWPAAAGLLLAGATAVHTLSATGTRDGDVVLVHGGSGGVGRMVVQLAVLRGAQVIATASPRHHDDLRDLGATPVAYGEGLLERVHEAARHTGAVTVAIDAVGTDEALDTSVAVVSDRDRIATIAGFGRAGELGIKALGGGPGADPGTAVREAARAQLAELAADGTLDVRVARTYPLSDVAEAHRDGQAGHAAGKLILLP</sequence>
<dbReference type="InterPro" id="IPR020843">
    <property type="entry name" value="ER"/>
</dbReference>
<evidence type="ECO:0000256" key="1">
    <source>
        <dbReference type="ARBA" id="ARBA00022857"/>
    </source>
</evidence>
<dbReference type="InterPro" id="IPR011032">
    <property type="entry name" value="GroES-like_sf"/>
</dbReference>
<accession>A0A510V917</accession>
<name>A0A510V917_9CELL</name>
<gene>
    <name evidence="4" type="ORF">CXY01_38820</name>
</gene>
<dbReference type="GO" id="GO:0070402">
    <property type="term" value="F:NADPH binding"/>
    <property type="evidence" value="ECO:0007669"/>
    <property type="project" value="TreeGrafter"/>
</dbReference>
<dbReference type="Gene3D" id="3.40.50.720">
    <property type="entry name" value="NAD(P)-binding Rossmann-like Domain"/>
    <property type="match status" value="1"/>
</dbReference>
<dbReference type="SMART" id="SM00829">
    <property type="entry name" value="PKS_ER"/>
    <property type="match status" value="1"/>
</dbReference>
<evidence type="ECO:0000313" key="4">
    <source>
        <dbReference type="EMBL" id="GEK23362.1"/>
    </source>
</evidence>
<dbReference type="AlphaFoldDB" id="A0A510V917"/>
<keyword evidence="2" id="KW-0560">Oxidoreductase</keyword>
<dbReference type="SUPFAM" id="SSF51735">
    <property type="entry name" value="NAD(P)-binding Rossmann-fold domains"/>
    <property type="match status" value="1"/>
</dbReference>
<evidence type="ECO:0000313" key="5">
    <source>
        <dbReference type="Proteomes" id="UP000321118"/>
    </source>
</evidence>
<dbReference type="Pfam" id="PF08240">
    <property type="entry name" value="ADH_N"/>
    <property type="match status" value="1"/>
</dbReference>
<feature type="domain" description="Enoyl reductase (ER)" evidence="3">
    <location>
        <begin position="36"/>
        <end position="336"/>
    </location>
</feature>
<dbReference type="PANTHER" id="PTHR48106">
    <property type="entry name" value="QUINONE OXIDOREDUCTASE PIG3-RELATED"/>
    <property type="match status" value="1"/>
</dbReference>
<dbReference type="Pfam" id="PF13602">
    <property type="entry name" value="ADH_zinc_N_2"/>
    <property type="match status" value="1"/>
</dbReference>
<reference evidence="4 5" key="1">
    <citation type="submission" date="2019-07" db="EMBL/GenBank/DDBJ databases">
        <title>Whole genome shotgun sequence of Cellulomonas xylanilytica NBRC 101102.</title>
        <authorList>
            <person name="Hosoyama A."/>
            <person name="Uohara A."/>
            <person name="Ohji S."/>
            <person name="Ichikawa N."/>
        </authorList>
    </citation>
    <scope>NUCLEOTIDE SEQUENCE [LARGE SCALE GENOMIC DNA]</scope>
    <source>
        <strain evidence="4 5">NBRC 101102</strain>
    </source>
</reference>
<keyword evidence="5" id="KW-1185">Reference proteome</keyword>
<dbReference type="InterPro" id="IPR013154">
    <property type="entry name" value="ADH-like_N"/>
</dbReference>
<comment type="caution">
    <text evidence="4">The sequence shown here is derived from an EMBL/GenBank/DDBJ whole genome shotgun (WGS) entry which is preliminary data.</text>
</comment>
<dbReference type="Gene3D" id="3.90.180.10">
    <property type="entry name" value="Medium-chain alcohol dehydrogenases, catalytic domain"/>
    <property type="match status" value="1"/>
</dbReference>
<evidence type="ECO:0000256" key="2">
    <source>
        <dbReference type="ARBA" id="ARBA00023002"/>
    </source>
</evidence>
<dbReference type="EMBL" id="BJUB01000015">
    <property type="protein sequence ID" value="GEK23362.1"/>
    <property type="molecule type" value="Genomic_DNA"/>
</dbReference>
<dbReference type="GO" id="GO:0016651">
    <property type="term" value="F:oxidoreductase activity, acting on NAD(P)H"/>
    <property type="evidence" value="ECO:0007669"/>
    <property type="project" value="TreeGrafter"/>
</dbReference>
<evidence type="ECO:0000259" key="3">
    <source>
        <dbReference type="SMART" id="SM00829"/>
    </source>
</evidence>
<protein>
    <submittedName>
        <fullName evidence="4">Putative oxidoreductase</fullName>
    </submittedName>
</protein>
<dbReference type="CDD" id="cd05289">
    <property type="entry name" value="MDR_like_2"/>
    <property type="match status" value="1"/>
</dbReference>
<proteinExistence type="predicted"/>
<dbReference type="Proteomes" id="UP000321118">
    <property type="component" value="Unassembled WGS sequence"/>
</dbReference>
<dbReference type="InterPro" id="IPR036291">
    <property type="entry name" value="NAD(P)-bd_dom_sf"/>
</dbReference>
<keyword evidence="1" id="KW-0521">NADP</keyword>
<organism evidence="4 5">
    <name type="scientific">Cellulomonas xylanilytica</name>
    <dbReference type="NCBI Taxonomy" id="233583"/>
    <lineage>
        <taxon>Bacteria</taxon>
        <taxon>Bacillati</taxon>
        <taxon>Actinomycetota</taxon>
        <taxon>Actinomycetes</taxon>
        <taxon>Micrococcales</taxon>
        <taxon>Cellulomonadaceae</taxon>
        <taxon>Cellulomonas</taxon>
    </lineage>
</organism>